<comment type="caution">
    <text evidence="1">The sequence shown here is derived from an EMBL/GenBank/DDBJ whole genome shotgun (WGS) entry which is preliminary data.</text>
</comment>
<dbReference type="EMBL" id="CAJPIJ010000161">
    <property type="protein sequence ID" value="CAG1997786.1"/>
    <property type="molecule type" value="Genomic_DNA"/>
</dbReference>
<reference evidence="1" key="1">
    <citation type="submission" date="2021-03" db="EMBL/GenBank/DDBJ databases">
        <authorList>
            <person name="Alouane T."/>
            <person name="Langin T."/>
            <person name="Bonhomme L."/>
        </authorList>
    </citation>
    <scope>NUCLEOTIDE SEQUENCE</scope>
    <source>
        <strain evidence="1">MDC_Fg202</strain>
    </source>
</reference>
<gene>
    <name evidence="1" type="ORF">MDCFG202_LOCUS430971</name>
</gene>
<dbReference type="Proteomes" id="UP000746612">
    <property type="component" value="Unassembled WGS sequence"/>
</dbReference>
<proteinExistence type="predicted"/>
<name>A0A9N8RJY4_GIBZA</name>
<organism evidence="1 2">
    <name type="scientific">Gibberella zeae</name>
    <name type="common">Wheat head blight fungus</name>
    <name type="synonym">Fusarium graminearum</name>
    <dbReference type="NCBI Taxonomy" id="5518"/>
    <lineage>
        <taxon>Eukaryota</taxon>
        <taxon>Fungi</taxon>
        <taxon>Dikarya</taxon>
        <taxon>Ascomycota</taxon>
        <taxon>Pezizomycotina</taxon>
        <taxon>Sordariomycetes</taxon>
        <taxon>Hypocreomycetidae</taxon>
        <taxon>Hypocreales</taxon>
        <taxon>Nectriaceae</taxon>
        <taxon>Fusarium</taxon>
    </lineage>
</organism>
<accession>A0A9N8RJY4</accession>
<evidence type="ECO:0000313" key="2">
    <source>
        <dbReference type="Proteomes" id="UP000746612"/>
    </source>
</evidence>
<protein>
    <submittedName>
        <fullName evidence="1">Uncharacterized protein</fullName>
    </submittedName>
</protein>
<sequence>MTPLVEHNDIETHGSQSSLLEVPERLAAENTRDEISNGRRQRINQRGFLGAIDESWEFAYKPDLMR</sequence>
<dbReference type="AlphaFoldDB" id="A0A9N8RJY4"/>
<evidence type="ECO:0000313" key="1">
    <source>
        <dbReference type="EMBL" id="CAG1997786.1"/>
    </source>
</evidence>